<dbReference type="Gene3D" id="3.20.20.80">
    <property type="entry name" value="Glycosidases"/>
    <property type="match status" value="1"/>
</dbReference>
<sequence>MRPPGQPPSPRSGRSVTTSPSALRRAARRVLAALAAVTLAAAAAVTGADRPARAAGYYGPQPGTFTGLGFDTCAAPSNAAMKAWLQSPYRAVGIYIGGVNRGCAQPNLTRSWVSTQQAAGWRLFPLYVGLQAPCSTYQRRIDPARAAAQGREAADDAAGNARNLGLAVRSAIILDMEHYPAGNAACTAAVDEFVSAWTTRLHEHGFLSGLYTKVTSAGLADQVAAYHRAGHARPDVLDFARWDGVRTTSDPALPADLWPGRRMKQYQGDHHETWGGVRINIDSNYLDLTQPPYAVRMTTVPPRWRADLSRVLRRLGAFPTR</sequence>
<protein>
    <recommendedName>
        <fullName evidence="2">Rv2525c-like glycoside hydrolase-like domain-containing protein</fullName>
    </recommendedName>
</protein>
<dbReference type="InterPro" id="IPR017853">
    <property type="entry name" value="GH"/>
</dbReference>
<dbReference type="Pfam" id="PF08924">
    <property type="entry name" value="Rv2525c_GlyHyd-like"/>
    <property type="match status" value="1"/>
</dbReference>
<dbReference type="Proteomes" id="UP000248749">
    <property type="component" value="Unassembled WGS sequence"/>
</dbReference>
<dbReference type="SUPFAM" id="SSF51445">
    <property type="entry name" value="(Trans)glycosidases"/>
    <property type="match status" value="1"/>
</dbReference>
<accession>A0A2W2CYB2</accession>
<dbReference type="InterPro" id="IPR015020">
    <property type="entry name" value="Rv2525c-like_Glyco_Hydro-like"/>
</dbReference>
<feature type="region of interest" description="Disordered" evidence="1">
    <location>
        <begin position="1"/>
        <end position="21"/>
    </location>
</feature>
<evidence type="ECO:0000313" key="4">
    <source>
        <dbReference type="Proteomes" id="UP000248749"/>
    </source>
</evidence>
<dbReference type="OrthoDB" id="5171321at2"/>
<evidence type="ECO:0000259" key="2">
    <source>
        <dbReference type="Pfam" id="PF08924"/>
    </source>
</evidence>
<gene>
    <name evidence="3" type="ORF">C1I99_20615</name>
</gene>
<feature type="domain" description="Rv2525c-like glycoside hydrolase-like" evidence="2">
    <location>
        <begin position="82"/>
        <end position="285"/>
    </location>
</feature>
<feature type="compositionally biased region" description="Pro residues" evidence="1">
    <location>
        <begin position="1"/>
        <end position="10"/>
    </location>
</feature>
<dbReference type="AlphaFoldDB" id="A0A2W2CYB2"/>
<comment type="caution">
    <text evidence="3">The sequence shown here is derived from an EMBL/GenBank/DDBJ whole genome shotgun (WGS) entry which is preliminary data.</text>
</comment>
<reference evidence="3 4" key="1">
    <citation type="submission" date="2018-01" db="EMBL/GenBank/DDBJ databases">
        <title>Draft genome sequence of Salinispora sp. 13K206.</title>
        <authorList>
            <person name="Sahin N."/>
            <person name="Saygin H."/>
            <person name="Ay H."/>
        </authorList>
    </citation>
    <scope>NUCLEOTIDE SEQUENCE [LARGE SCALE GENOMIC DNA]</scope>
    <source>
        <strain evidence="3 4">13K206</strain>
    </source>
</reference>
<name>A0A2W2CYB2_9ACTN</name>
<proteinExistence type="predicted"/>
<evidence type="ECO:0000313" key="3">
    <source>
        <dbReference type="EMBL" id="PZF93409.1"/>
    </source>
</evidence>
<organism evidence="3 4">
    <name type="scientific">Micromonospora deserti</name>
    <dbReference type="NCBI Taxonomy" id="2070366"/>
    <lineage>
        <taxon>Bacteria</taxon>
        <taxon>Bacillati</taxon>
        <taxon>Actinomycetota</taxon>
        <taxon>Actinomycetes</taxon>
        <taxon>Micromonosporales</taxon>
        <taxon>Micromonosporaceae</taxon>
        <taxon>Micromonospora</taxon>
    </lineage>
</organism>
<keyword evidence="4" id="KW-1185">Reference proteome</keyword>
<evidence type="ECO:0000256" key="1">
    <source>
        <dbReference type="SAM" id="MobiDB-lite"/>
    </source>
</evidence>
<dbReference type="EMBL" id="POUB01000159">
    <property type="protein sequence ID" value="PZF93409.1"/>
    <property type="molecule type" value="Genomic_DNA"/>
</dbReference>